<dbReference type="EMBL" id="MT144873">
    <property type="protein sequence ID" value="QJI00743.1"/>
    <property type="molecule type" value="Genomic_DNA"/>
</dbReference>
<name>A0A6H2A358_9ZZZZ</name>
<reference evidence="1" key="1">
    <citation type="submission" date="2020-03" db="EMBL/GenBank/DDBJ databases">
        <title>The deep terrestrial virosphere.</title>
        <authorList>
            <person name="Holmfeldt K."/>
            <person name="Nilsson E."/>
            <person name="Simone D."/>
            <person name="Lopez-Fernandez M."/>
            <person name="Wu X."/>
            <person name="de Brujin I."/>
            <person name="Lundin D."/>
            <person name="Andersson A."/>
            <person name="Bertilsson S."/>
            <person name="Dopson M."/>
        </authorList>
    </citation>
    <scope>NUCLEOTIDE SEQUENCE</scope>
    <source>
        <strain evidence="1">TM448A04481</strain>
        <strain evidence="2">TM448B02103</strain>
    </source>
</reference>
<proteinExistence type="predicted"/>
<dbReference type="EMBL" id="MT144486">
    <property type="protein sequence ID" value="QJA54208.1"/>
    <property type="molecule type" value="Genomic_DNA"/>
</dbReference>
<accession>A0A6H2A358</accession>
<evidence type="ECO:0000313" key="2">
    <source>
        <dbReference type="EMBL" id="QJI00743.1"/>
    </source>
</evidence>
<gene>
    <name evidence="1" type="ORF">TM448A04481_0006</name>
    <name evidence="2" type="ORF">TM448B02103_0009</name>
</gene>
<organism evidence="1">
    <name type="scientific">viral metagenome</name>
    <dbReference type="NCBI Taxonomy" id="1070528"/>
    <lineage>
        <taxon>unclassified sequences</taxon>
        <taxon>metagenomes</taxon>
        <taxon>organismal metagenomes</taxon>
    </lineage>
</organism>
<sequence>MIRGILVGKSVLKDIRGLLGLGEHKGYEAPIKPRSIPVYDCSSFLPPNALMIVHGDLIPLVWKEDLNEQGLMTIVKVTK</sequence>
<protein>
    <submittedName>
        <fullName evidence="1">Uncharacterized protein</fullName>
    </submittedName>
</protein>
<dbReference type="AlphaFoldDB" id="A0A6H2A358"/>
<evidence type="ECO:0000313" key="1">
    <source>
        <dbReference type="EMBL" id="QJA54208.1"/>
    </source>
</evidence>